<dbReference type="RefSeq" id="WP_067625678.1">
    <property type="nucleotide sequence ID" value="NZ_CP033165.1"/>
</dbReference>
<dbReference type="Proteomes" id="UP000347383">
    <property type="component" value="Chromosome"/>
</dbReference>
<dbReference type="EMBL" id="CP033165">
    <property type="protein sequence ID" value="QGH02311.1"/>
    <property type="molecule type" value="Genomic_DNA"/>
</dbReference>
<proteinExistence type="predicted"/>
<name>A0A9X7X9A2_STRDY</name>
<dbReference type="AlphaFoldDB" id="A0A9X7X9A2"/>
<gene>
    <name evidence="1" type="ORF">EA457_07045</name>
</gene>
<accession>A0A9X7X9A2</accession>
<evidence type="ECO:0000313" key="2">
    <source>
        <dbReference type="Proteomes" id="UP000347383"/>
    </source>
</evidence>
<sequence>MNDNQLQIKDDETPIIQATNAFTQSGPDSVQVLNQGKFVNNETNLIVAGTANDARALSNVLNSRMNTHYYNLFVLDKGFEFTSNCFELKYDQSLTSFTSIEVQQTFLPLTIDIVEQIKTFPSIITTENLSFGETTDDHWAKYGLITKIREFDGGYRFSFTEFEHTPIQQQFLNHHLEVLGILGNEYKHELNRTHWSIKQVDLIAEMRKLNKVLVSL</sequence>
<evidence type="ECO:0000313" key="1">
    <source>
        <dbReference type="EMBL" id="QGH02311.1"/>
    </source>
</evidence>
<organism evidence="1 2">
    <name type="scientific">Streptococcus dysgalactiae subsp. dysgalactiae</name>
    <dbReference type="NCBI Taxonomy" id="99822"/>
    <lineage>
        <taxon>Bacteria</taxon>
        <taxon>Bacillati</taxon>
        <taxon>Bacillota</taxon>
        <taxon>Bacilli</taxon>
        <taxon>Lactobacillales</taxon>
        <taxon>Streptococcaceae</taxon>
        <taxon>Streptococcus</taxon>
    </lineage>
</organism>
<protein>
    <submittedName>
        <fullName evidence="1">Uncharacterized protein</fullName>
    </submittedName>
</protein>
<reference evidence="1 2" key="1">
    <citation type="submission" date="2018-10" db="EMBL/GenBank/DDBJ databases">
        <title>Comparative Genomics Analysis of the Streptococcus dysgalactiae subspecies dysgalactiae.</title>
        <authorList>
            <person name="Koh T.H."/>
            <person name="Abdul Rahman N."/>
            <person name="Sessions O.M."/>
        </authorList>
    </citation>
    <scope>NUCLEOTIDE SEQUENCE [LARGE SCALE GENOMIC DNA]</scope>
    <source>
        <strain evidence="1 2">DB60705-15</strain>
    </source>
</reference>